<dbReference type="PROSITE" id="PS52048">
    <property type="entry name" value="UCH_DOMAIN"/>
    <property type="match status" value="1"/>
</dbReference>
<keyword evidence="4 8" id="KW-0833">Ubl conjugation pathway</keyword>
<dbReference type="PANTHER" id="PTHR10589">
    <property type="entry name" value="UBIQUITIN CARBOXYL-TERMINAL HYDROLASE"/>
    <property type="match status" value="1"/>
</dbReference>
<evidence type="ECO:0000259" key="9">
    <source>
        <dbReference type="PROSITE" id="PS52048"/>
    </source>
</evidence>
<dbReference type="GO" id="GO:0004843">
    <property type="term" value="F:cysteine-type deubiquitinase activity"/>
    <property type="evidence" value="ECO:0007669"/>
    <property type="project" value="UniProtKB-EC"/>
</dbReference>
<dbReference type="InterPro" id="IPR036959">
    <property type="entry name" value="Peptidase_C12_UCH_sf"/>
</dbReference>
<dbReference type="OrthoDB" id="427186at2759"/>
<feature type="domain" description="UCH catalytic" evidence="9">
    <location>
        <begin position="8"/>
        <end position="241"/>
    </location>
</feature>
<dbReference type="Proteomes" id="UP000799640">
    <property type="component" value="Unassembled WGS sequence"/>
</dbReference>
<keyword evidence="11" id="KW-1185">Reference proteome</keyword>
<evidence type="ECO:0000313" key="11">
    <source>
        <dbReference type="Proteomes" id="UP000799640"/>
    </source>
</evidence>
<evidence type="ECO:0000256" key="6">
    <source>
        <dbReference type="ARBA" id="ARBA00022807"/>
    </source>
</evidence>
<dbReference type="Gene3D" id="3.40.532.10">
    <property type="entry name" value="Peptidase C12, ubiquitin carboxyl-terminal hydrolase"/>
    <property type="match status" value="1"/>
</dbReference>
<sequence length="246" mass="27470">MPTRPEKWFVPLESNPHVFTELAYKLGARSVAFHDVYSIDEPELLQFLPKPVLAFVMIMPFKTPAYQQGKVQEESERAANGVSEEEQAAVKDVLWFKQTIRNACGFYALLHSVVNARQSIHFERDSVFDKLLASTQMVPKDEYPRLLEESDELENAYKSVACTGDTVAPNAEDEVDFYYTAFVNCGGNLVELDGDRGSGPVLRAKLAPEDHMLSDSVLDVIRATLRVEKEGASAGLMALCVEEALY</sequence>
<comment type="caution">
    <text evidence="7">Lacks conserved residue(s) required for the propagation of feature annotation.</text>
</comment>
<dbReference type="Pfam" id="PF01088">
    <property type="entry name" value="Peptidase_C12"/>
    <property type="match status" value="1"/>
</dbReference>
<dbReference type="EMBL" id="ML996688">
    <property type="protein sequence ID" value="KAF2404080.1"/>
    <property type="molecule type" value="Genomic_DNA"/>
</dbReference>
<comment type="catalytic activity">
    <reaction evidence="1 8">
        <text>Thiol-dependent hydrolysis of ester, thioester, amide, peptide and isopeptide bonds formed by the C-terminal Gly of ubiquitin (a 76-residue protein attached to proteins as an intracellular targeting signal).</text>
        <dbReference type="EC" id="3.4.19.12"/>
    </reaction>
</comment>
<keyword evidence="6 8" id="KW-0788">Thiol protease</keyword>
<evidence type="ECO:0000256" key="2">
    <source>
        <dbReference type="ARBA" id="ARBA00009326"/>
    </source>
</evidence>
<dbReference type="InterPro" id="IPR001578">
    <property type="entry name" value="Peptidase_C12_UCH"/>
</dbReference>
<keyword evidence="3 8" id="KW-0645">Protease</keyword>
<reference evidence="10" key="1">
    <citation type="journal article" date="2020" name="Stud. Mycol.">
        <title>101 Dothideomycetes genomes: a test case for predicting lifestyles and emergence of pathogens.</title>
        <authorList>
            <person name="Haridas S."/>
            <person name="Albert R."/>
            <person name="Binder M."/>
            <person name="Bloem J."/>
            <person name="Labutti K."/>
            <person name="Salamov A."/>
            <person name="Andreopoulos B."/>
            <person name="Baker S."/>
            <person name="Barry K."/>
            <person name="Bills G."/>
            <person name="Bluhm B."/>
            <person name="Cannon C."/>
            <person name="Castanera R."/>
            <person name="Culley D."/>
            <person name="Daum C."/>
            <person name="Ezra D."/>
            <person name="Gonzalez J."/>
            <person name="Henrissat B."/>
            <person name="Kuo A."/>
            <person name="Liang C."/>
            <person name="Lipzen A."/>
            <person name="Lutzoni F."/>
            <person name="Magnuson J."/>
            <person name="Mondo S."/>
            <person name="Nolan M."/>
            <person name="Ohm R."/>
            <person name="Pangilinan J."/>
            <person name="Park H.-J."/>
            <person name="Ramirez L."/>
            <person name="Alfaro M."/>
            <person name="Sun H."/>
            <person name="Tritt A."/>
            <person name="Yoshinaga Y."/>
            <person name="Zwiers L.-H."/>
            <person name="Turgeon B."/>
            <person name="Goodwin S."/>
            <person name="Spatafora J."/>
            <person name="Crous P."/>
            <person name="Grigoriev I."/>
        </authorList>
    </citation>
    <scope>NUCLEOTIDE SEQUENCE</scope>
    <source>
        <strain evidence="10">CBS 262.69</strain>
    </source>
</reference>
<organism evidence="10 11">
    <name type="scientific">Trichodelitschia bisporula</name>
    <dbReference type="NCBI Taxonomy" id="703511"/>
    <lineage>
        <taxon>Eukaryota</taxon>
        <taxon>Fungi</taxon>
        <taxon>Dikarya</taxon>
        <taxon>Ascomycota</taxon>
        <taxon>Pezizomycotina</taxon>
        <taxon>Dothideomycetes</taxon>
        <taxon>Dothideomycetes incertae sedis</taxon>
        <taxon>Phaeotrichales</taxon>
        <taxon>Phaeotrichaceae</taxon>
        <taxon>Trichodelitschia</taxon>
    </lineage>
</organism>
<dbReference type="InterPro" id="IPR038765">
    <property type="entry name" value="Papain-like_cys_pep_sf"/>
</dbReference>
<dbReference type="AlphaFoldDB" id="A0A6G1I719"/>
<dbReference type="GO" id="GO:0005737">
    <property type="term" value="C:cytoplasm"/>
    <property type="evidence" value="ECO:0007669"/>
    <property type="project" value="TreeGrafter"/>
</dbReference>
<evidence type="ECO:0000256" key="5">
    <source>
        <dbReference type="ARBA" id="ARBA00022801"/>
    </source>
</evidence>
<proteinExistence type="inferred from homology"/>
<protein>
    <recommendedName>
        <fullName evidence="8">Ubiquitin carboxyl-terminal hydrolase</fullName>
        <ecNumber evidence="8">3.4.19.12</ecNumber>
    </recommendedName>
</protein>
<dbReference type="EC" id="3.4.19.12" evidence="8"/>
<name>A0A6G1I719_9PEZI</name>
<evidence type="ECO:0000256" key="8">
    <source>
        <dbReference type="RuleBase" id="RU361215"/>
    </source>
</evidence>
<dbReference type="PRINTS" id="PR00707">
    <property type="entry name" value="UBCTHYDRLASE"/>
</dbReference>
<evidence type="ECO:0000256" key="7">
    <source>
        <dbReference type="PROSITE-ProRule" id="PRU01393"/>
    </source>
</evidence>
<evidence type="ECO:0000256" key="4">
    <source>
        <dbReference type="ARBA" id="ARBA00022786"/>
    </source>
</evidence>
<dbReference type="PANTHER" id="PTHR10589:SF17">
    <property type="entry name" value="UBIQUITIN CARBOXYL-TERMINAL HYDROLASE"/>
    <property type="match status" value="1"/>
</dbReference>
<dbReference type="SUPFAM" id="SSF54001">
    <property type="entry name" value="Cysteine proteinases"/>
    <property type="match status" value="1"/>
</dbReference>
<dbReference type="GO" id="GO:0006511">
    <property type="term" value="P:ubiquitin-dependent protein catabolic process"/>
    <property type="evidence" value="ECO:0007669"/>
    <property type="project" value="UniProtKB-UniRule"/>
</dbReference>
<keyword evidence="5 8" id="KW-0378">Hydrolase</keyword>
<gene>
    <name evidence="10" type="ORF">EJ06DRAFT_526189</name>
</gene>
<evidence type="ECO:0000256" key="1">
    <source>
        <dbReference type="ARBA" id="ARBA00000707"/>
    </source>
</evidence>
<accession>A0A6G1I719</accession>
<comment type="similarity">
    <text evidence="2 7 8">Belongs to the peptidase C12 family.</text>
</comment>
<evidence type="ECO:0000313" key="10">
    <source>
        <dbReference type="EMBL" id="KAF2404080.1"/>
    </source>
</evidence>
<dbReference type="GO" id="GO:0016579">
    <property type="term" value="P:protein deubiquitination"/>
    <property type="evidence" value="ECO:0007669"/>
    <property type="project" value="TreeGrafter"/>
</dbReference>
<evidence type="ECO:0000256" key="3">
    <source>
        <dbReference type="ARBA" id="ARBA00022670"/>
    </source>
</evidence>